<dbReference type="AlphaFoldDB" id="F8LCF0"/>
<name>F8LCF0_9BACT</name>
<gene>
    <name evidence="1" type="ORF">WCH_BT10870</name>
</gene>
<proteinExistence type="predicted"/>
<sequence length="19" mass="2173">MIRSKAIPLKGIAYQKIEI</sequence>
<dbReference type="EMBL" id="FR872651">
    <property type="protein sequence ID" value="CCB91164.1"/>
    <property type="molecule type" value="Genomic_DNA"/>
</dbReference>
<reference evidence="1" key="1">
    <citation type="submission" date="2011-05" db="EMBL/GenBank/DDBJ databases">
        <title>Unity in variety -- the pan-genome of the Chlamydiae.</title>
        <authorList>
            <person name="Collingro A."/>
            <person name="Tischler P."/>
            <person name="Weinmaier T."/>
            <person name="Penz T."/>
            <person name="Heinz E."/>
            <person name="Brunham R.C."/>
            <person name="Read T.D."/>
            <person name="Bavoil P.M."/>
            <person name="Sachse K."/>
            <person name="Kahane S."/>
            <person name="Friedman M.G."/>
            <person name="Rattei T."/>
            <person name="Myers G.S.A."/>
            <person name="Horn M."/>
        </authorList>
    </citation>
    <scope>NUCLEOTIDE SEQUENCE</scope>
    <source>
        <strain evidence="1">2032/99</strain>
    </source>
</reference>
<evidence type="ECO:0000313" key="1">
    <source>
        <dbReference type="EMBL" id="CCB91164.1"/>
    </source>
</evidence>
<protein>
    <submittedName>
        <fullName evidence="1">Uncharacterized protein</fullName>
    </submittedName>
</protein>
<organism evidence="1">
    <name type="scientific">Waddlia chondrophila 2032/99</name>
    <dbReference type="NCBI Taxonomy" id="765953"/>
    <lineage>
        <taxon>Bacteria</taxon>
        <taxon>Pseudomonadati</taxon>
        <taxon>Chlamydiota</taxon>
        <taxon>Chlamydiia</taxon>
        <taxon>Parachlamydiales</taxon>
        <taxon>Waddliaceae</taxon>
        <taxon>Waddlia</taxon>
    </lineage>
</organism>
<accession>F8LCF0</accession>